<keyword evidence="1" id="KW-0732">Signal</keyword>
<evidence type="ECO:0000256" key="1">
    <source>
        <dbReference type="SAM" id="SignalP"/>
    </source>
</evidence>
<sequence>MRSPLARNLAAVLTACALFLGLAACNGDEKTSDAALQSKDPVKFAKTKFVLHAGLAAGASYRWIVKPYREGKFQSGADGRTFALVKAGLAGAFTYHEVKKAIESAQGDPTLSKALVPIQAAADKLQGLGGKLSGGNATEADVNDVSSVVDSLKSIGAQNGLKVENKEPSVGQLNSG</sequence>
<gene>
    <name evidence="2" type="ORF">AB0C36_33665</name>
</gene>
<proteinExistence type="predicted"/>
<accession>A0ABV3DRS4</accession>
<feature type="chain" id="PRO_5045964717" evidence="1">
    <location>
        <begin position="24"/>
        <end position="176"/>
    </location>
</feature>
<evidence type="ECO:0000313" key="2">
    <source>
        <dbReference type="EMBL" id="MEU8138433.1"/>
    </source>
</evidence>
<keyword evidence="3" id="KW-1185">Reference proteome</keyword>
<feature type="signal peptide" evidence="1">
    <location>
        <begin position="1"/>
        <end position="23"/>
    </location>
</feature>
<comment type="caution">
    <text evidence="2">The sequence shown here is derived from an EMBL/GenBank/DDBJ whole genome shotgun (WGS) entry which is preliminary data.</text>
</comment>
<dbReference type="RefSeq" id="WP_358361792.1">
    <property type="nucleotide sequence ID" value="NZ_JBEZFP010000123.1"/>
</dbReference>
<dbReference type="Proteomes" id="UP001551482">
    <property type="component" value="Unassembled WGS sequence"/>
</dbReference>
<dbReference type="PROSITE" id="PS51257">
    <property type="entry name" value="PROKAR_LIPOPROTEIN"/>
    <property type="match status" value="1"/>
</dbReference>
<organism evidence="2 3">
    <name type="scientific">Streptodolium elevatio</name>
    <dbReference type="NCBI Taxonomy" id="3157996"/>
    <lineage>
        <taxon>Bacteria</taxon>
        <taxon>Bacillati</taxon>
        <taxon>Actinomycetota</taxon>
        <taxon>Actinomycetes</taxon>
        <taxon>Kitasatosporales</taxon>
        <taxon>Streptomycetaceae</taxon>
        <taxon>Streptodolium</taxon>
    </lineage>
</organism>
<dbReference type="EMBL" id="JBEZFP010000123">
    <property type="protein sequence ID" value="MEU8138433.1"/>
    <property type="molecule type" value="Genomic_DNA"/>
</dbReference>
<reference evidence="2 3" key="1">
    <citation type="submission" date="2024-06" db="EMBL/GenBank/DDBJ databases">
        <title>The Natural Products Discovery Center: Release of the First 8490 Sequenced Strains for Exploring Actinobacteria Biosynthetic Diversity.</title>
        <authorList>
            <person name="Kalkreuter E."/>
            <person name="Kautsar S.A."/>
            <person name="Yang D."/>
            <person name="Bader C.D."/>
            <person name="Teijaro C.N."/>
            <person name="Fluegel L."/>
            <person name="Davis C.M."/>
            <person name="Simpson J.R."/>
            <person name="Lauterbach L."/>
            <person name="Steele A.D."/>
            <person name="Gui C."/>
            <person name="Meng S."/>
            <person name="Li G."/>
            <person name="Viehrig K."/>
            <person name="Ye F."/>
            <person name="Su P."/>
            <person name="Kiefer A.F."/>
            <person name="Nichols A."/>
            <person name="Cepeda A.J."/>
            <person name="Yan W."/>
            <person name="Fan B."/>
            <person name="Jiang Y."/>
            <person name="Adhikari A."/>
            <person name="Zheng C.-J."/>
            <person name="Schuster L."/>
            <person name="Cowan T.M."/>
            <person name="Smanski M.J."/>
            <person name="Chevrette M.G."/>
            <person name="De Carvalho L.P.S."/>
            <person name="Shen B."/>
        </authorList>
    </citation>
    <scope>NUCLEOTIDE SEQUENCE [LARGE SCALE GENOMIC DNA]</scope>
    <source>
        <strain evidence="2 3">NPDC048946</strain>
    </source>
</reference>
<protein>
    <submittedName>
        <fullName evidence="2">Uncharacterized protein</fullName>
    </submittedName>
</protein>
<name>A0ABV3DRS4_9ACTN</name>
<evidence type="ECO:0000313" key="3">
    <source>
        <dbReference type="Proteomes" id="UP001551482"/>
    </source>
</evidence>